<dbReference type="OrthoDB" id="1302546at2759"/>
<dbReference type="InterPro" id="IPR027124">
    <property type="entry name" value="Swc5/CFDP1/2"/>
</dbReference>
<dbReference type="PANTHER" id="PTHR23227:SF67">
    <property type="entry name" value="CRANIOFACIAL DEVELOPMENT PROTEIN 2-LIKE"/>
    <property type="match status" value="1"/>
</dbReference>
<proteinExistence type="predicted"/>
<evidence type="ECO:0000256" key="1">
    <source>
        <dbReference type="SAM" id="MobiDB-lite"/>
    </source>
</evidence>
<accession>A0A1S4D0C5</accession>
<feature type="compositionally biased region" description="Basic and acidic residues" evidence="1">
    <location>
        <begin position="286"/>
        <end position="295"/>
    </location>
</feature>
<dbReference type="InterPro" id="IPR036691">
    <property type="entry name" value="Endo/exonu/phosph_ase_sf"/>
</dbReference>
<gene>
    <name evidence="2" type="primary">LOC107824579</name>
</gene>
<dbReference type="PANTHER" id="PTHR23227">
    <property type="entry name" value="BUCENTAUR RELATED"/>
    <property type="match status" value="1"/>
</dbReference>
<dbReference type="KEGG" id="nta:107824579"/>
<dbReference type="Gene3D" id="3.60.10.10">
    <property type="entry name" value="Endonuclease/exonuclease/phosphatase"/>
    <property type="match status" value="1"/>
</dbReference>
<dbReference type="RefSeq" id="XP_016506867.1">
    <property type="nucleotide sequence ID" value="XM_016651381.1"/>
</dbReference>
<name>A0A1S4D0C5_TOBAC</name>
<reference evidence="2" key="1">
    <citation type="submission" date="2025-08" db="UniProtKB">
        <authorList>
            <consortium name="RefSeq"/>
        </authorList>
    </citation>
    <scope>IDENTIFICATION</scope>
</reference>
<protein>
    <submittedName>
        <fullName evidence="2">Craniofacial development protein 2-like</fullName>
    </submittedName>
</protein>
<dbReference type="AlphaFoldDB" id="A0A1S4D0C5"/>
<sequence>MERWYGPYCRRKRNYSSPIIIGQKSTSKKKNSLVQSRKIEELEARLASELAEAQSDTEKANANVDAFVAVYRAVDEAPQVQEREAAETTNTRAHWVAELAKCRSQRETLEEIHARGGSTLNIISAYVPQAGMDEEVKRHFWEDLDGLVNGIPHSEKLIIRGNFNDHIGTTSRDYDGVHAGFDFGDKNEGGTSKFQCAKAFDFVIANSCFSKNEEHLVTFQNTVAKIQIDYVLFRKYDRGLCTDCTVIPSEDLTTQHRLLVMDLEIIRKRKKRDVYGQPRIRTGALTKDKAQHTGEKLPAIGPGGVVET</sequence>
<feature type="region of interest" description="Disordered" evidence="1">
    <location>
        <begin position="286"/>
        <end position="308"/>
    </location>
</feature>
<evidence type="ECO:0000313" key="2">
    <source>
        <dbReference type="RefSeq" id="XP_016506867.1"/>
    </source>
</evidence>
<dbReference type="PaxDb" id="4097-A0A1S4D0C5"/>
<dbReference type="SUPFAM" id="SSF56219">
    <property type="entry name" value="DNase I-like"/>
    <property type="match status" value="1"/>
</dbReference>
<organism evidence="2">
    <name type="scientific">Nicotiana tabacum</name>
    <name type="common">Common tobacco</name>
    <dbReference type="NCBI Taxonomy" id="4097"/>
    <lineage>
        <taxon>Eukaryota</taxon>
        <taxon>Viridiplantae</taxon>
        <taxon>Streptophyta</taxon>
        <taxon>Embryophyta</taxon>
        <taxon>Tracheophyta</taxon>
        <taxon>Spermatophyta</taxon>
        <taxon>Magnoliopsida</taxon>
        <taxon>eudicotyledons</taxon>
        <taxon>Gunneridae</taxon>
        <taxon>Pentapetalae</taxon>
        <taxon>asterids</taxon>
        <taxon>lamiids</taxon>
        <taxon>Solanales</taxon>
        <taxon>Solanaceae</taxon>
        <taxon>Nicotianoideae</taxon>
        <taxon>Nicotianeae</taxon>
        <taxon>Nicotiana</taxon>
    </lineage>
</organism>
<dbReference type="STRING" id="4097.A0A1S4D0C5"/>